<dbReference type="RefSeq" id="WP_011815165.1">
    <property type="nucleotide sequence ID" value="NC_008789.1"/>
</dbReference>
<dbReference type="InterPro" id="IPR020016">
    <property type="entry name" value="Decahaem-assoc_OM_MtrB/PioB"/>
</dbReference>
<proteinExistence type="predicted"/>
<dbReference type="EMBL" id="CP000544">
    <property type="protein sequence ID" value="ABM63143.1"/>
    <property type="molecule type" value="Genomic_DNA"/>
</dbReference>
<keyword evidence="1" id="KW-0732">Signal</keyword>
<name>A1WZN1_HALHL</name>
<evidence type="ECO:0000313" key="2">
    <source>
        <dbReference type="EMBL" id="ABM63143.1"/>
    </source>
</evidence>
<dbReference type="Gene3D" id="2.40.160.10">
    <property type="entry name" value="Porin"/>
    <property type="match status" value="1"/>
</dbReference>
<gene>
    <name evidence="2" type="ordered locus">Hhal_2380</name>
</gene>
<organism evidence="2 3">
    <name type="scientific">Halorhodospira halophila (strain DSM 244 / SL1)</name>
    <name type="common">Ectothiorhodospira halophila (strain DSM 244 / SL1)</name>
    <dbReference type="NCBI Taxonomy" id="349124"/>
    <lineage>
        <taxon>Bacteria</taxon>
        <taxon>Pseudomonadati</taxon>
        <taxon>Pseudomonadota</taxon>
        <taxon>Gammaproteobacteria</taxon>
        <taxon>Chromatiales</taxon>
        <taxon>Ectothiorhodospiraceae</taxon>
        <taxon>Halorhodospira</taxon>
    </lineage>
</organism>
<sequence>MTRTTTKLGSSLALSATALFIVAGADAGTPESSATFVGPTESEIWLGFGYLDQDNSHFRRYTGPVEDGLYPALELDLRYRGEDEQEGRYGRLEGRDLGLDSRRLRGRYGVQGSYGLHLQYDELPRSYDHDVVSPLRDEGGDLRLPQVTGDVETDSRDWEVGTQRERTAVGAHRVLGDNWKLDVGFSREEKEGHQYRGYGIWSDAAPRGFQMPAPVDQRTDQLDLGAEYAGDALQARVGYHLSEFTQLSGDSFDVDDPRADDWTNLEEGDRHRLSRPPENRYHQFSGSMAYALQPGTSVSGSLVYGRAEQDESFIDDSAYEDVLDVLGNNLDGRIDTTRLGLQGTHRFHPRVRVKAEYEYEDRDNQSAQWDDLPTMNRSTRVHDWTRHRAGFDADFRLPMRSNLMVGYQYEEKDRTYADDETIEDTYRGRLRSQPTDNLSITVRGAYMDRWGASYAGGGSALADNIPELDLYHMADLTRLDIGASATYHLIPELALGAEFTYLEDDYVHSDAGLEGDDRSAVTLSADYFPVETTSGYAFLTYEERDRAQGGDDRSLTQEEEILTLGVGGETSLDNDQRWTLGTELLYATSDSDILVADPDGDQRYPTLETRLTQLQLYGEHQITDSGWVRLAYVGQRFEEQDWMKGFGPDPDPDDDGEFVLMGREAYDYTAHLVVGSVGFKF</sequence>
<dbReference type="OrthoDB" id="9146719at2"/>
<feature type="signal peptide" evidence="1">
    <location>
        <begin position="1"/>
        <end position="27"/>
    </location>
</feature>
<dbReference type="Proteomes" id="UP000000647">
    <property type="component" value="Chromosome"/>
</dbReference>
<keyword evidence="3" id="KW-1185">Reference proteome</keyword>
<reference evidence="2 3" key="2">
    <citation type="journal article" date="2013" name="Stand. Genomic Sci.">
        <title>Complete genome sequence of Halorhodospira halophila SL1.</title>
        <authorList>
            <person name="Challacombe J.F."/>
            <person name="Majid S."/>
            <person name="Deole R."/>
            <person name="Brettin T.S."/>
            <person name="Bruce D."/>
            <person name="Delano S.F."/>
            <person name="Detter J.C."/>
            <person name="Gleasner C.D."/>
            <person name="Han C.S."/>
            <person name="Misra M."/>
            <person name="Reitenga K.G."/>
            <person name="Mikhailova N."/>
            <person name="Woyke T."/>
            <person name="Pitluck S."/>
            <person name="Nolan M."/>
            <person name="Land M.L."/>
            <person name="Saunders E."/>
            <person name="Tapia R."/>
            <person name="Lapidus A."/>
            <person name="Ivanova N."/>
            <person name="Hoff W.D."/>
        </authorList>
    </citation>
    <scope>NUCLEOTIDE SEQUENCE [LARGE SCALE GENOMIC DNA]</scope>
    <source>
        <strain evidence="3">DSM 244 / SL1</strain>
    </source>
</reference>
<dbReference type="Pfam" id="PF11854">
    <property type="entry name" value="MtrB_PioB"/>
    <property type="match status" value="1"/>
</dbReference>
<dbReference type="InterPro" id="IPR023614">
    <property type="entry name" value="Porin_dom_sf"/>
</dbReference>
<evidence type="ECO:0008006" key="4">
    <source>
        <dbReference type="Google" id="ProtNLM"/>
    </source>
</evidence>
<protein>
    <recommendedName>
        <fullName evidence="4">MtrB/PioB family decaheme-associated outer membrane protein</fullName>
    </recommendedName>
</protein>
<dbReference type="HOGENOM" id="CLU_024976_0_0_6"/>
<accession>A1WZN1</accession>
<dbReference type="AlphaFoldDB" id="A1WZN1"/>
<dbReference type="SUPFAM" id="SSF56935">
    <property type="entry name" value="Porins"/>
    <property type="match status" value="2"/>
</dbReference>
<dbReference type="STRING" id="349124.Hhal_2380"/>
<evidence type="ECO:0000256" key="1">
    <source>
        <dbReference type="SAM" id="SignalP"/>
    </source>
</evidence>
<dbReference type="eggNOG" id="COG0653">
    <property type="taxonomic scope" value="Bacteria"/>
</dbReference>
<dbReference type="KEGG" id="hha:Hhal_2380"/>
<evidence type="ECO:0000313" key="3">
    <source>
        <dbReference type="Proteomes" id="UP000000647"/>
    </source>
</evidence>
<reference evidence="3" key="1">
    <citation type="submission" date="2006-12" db="EMBL/GenBank/DDBJ databases">
        <title>Complete sequence of Halorhodospira halophila SL1.</title>
        <authorList>
            <consortium name="US DOE Joint Genome Institute"/>
            <person name="Copeland A."/>
            <person name="Lucas S."/>
            <person name="Lapidus A."/>
            <person name="Barry K."/>
            <person name="Detter J.C."/>
            <person name="Glavina del Rio T."/>
            <person name="Hammon N."/>
            <person name="Israni S."/>
            <person name="Dalin E."/>
            <person name="Tice H."/>
            <person name="Pitluck S."/>
            <person name="Saunders E."/>
            <person name="Brettin T."/>
            <person name="Bruce D."/>
            <person name="Han C."/>
            <person name="Tapia R."/>
            <person name="Schmutz J."/>
            <person name="Larimer F."/>
            <person name="Land M."/>
            <person name="Hauser L."/>
            <person name="Kyrpides N."/>
            <person name="Mikhailova N."/>
            <person name="Hoff W."/>
            <person name="Richardson P."/>
        </authorList>
    </citation>
    <scope>NUCLEOTIDE SEQUENCE [LARGE SCALE GENOMIC DNA]</scope>
    <source>
        <strain evidence="3">DSM 244 / SL1</strain>
    </source>
</reference>
<dbReference type="NCBIfam" id="TIGR03509">
    <property type="entry name" value="OMP_MtrB_PioB"/>
    <property type="match status" value="1"/>
</dbReference>
<feature type="chain" id="PRO_5002640933" description="MtrB/PioB family decaheme-associated outer membrane protein" evidence="1">
    <location>
        <begin position="28"/>
        <end position="681"/>
    </location>
</feature>